<name>B0XJM0_CULQU</name>
<keyword evidence="3" id="KW-1185">Reference proteome</keyword>
<dbReference type="EMBL" id="DS233554">
    <property type="protein sequence ID" value="EDS30518.1"/>
    <property type="molecule type" value="Genomic_DNA"/>
</dbReference>
<evidence type="ECO:0000313" key="3">
    <source>
        <dbReference type="Proteomes" id="UP000002320"/>
    </source>
</evidence>
<accession>B0XJM0</accession>
<organism>
    <name type="scientific">Culex quinquefasciatus</name>
    <name type="common">Southern house mosquito</name>
    <name type="synonym">Culex pungens</name>
    <dbReference type="NCBI Taxonomy" id="7176"/>
    <lineage>
        <taxon>Eukaryota</taxon>
        <taxon>Metazoa</taxon>
        <taxon>Ecdysozoa</taxon>
        <taxon>Arthropoda</taxon>
        <taxon>Hexapoda</taxon>
        <taxon>Insecta</taxon>
        <taxon>Pterygota</taxon>
        <taxon>Neoptera</taxon>
        <taxon>Endopterygota</taxon>
        <taxon>Diptera</taxon>
        <taxon>Nematocera</taxon>
        <taxon>Culicoidea</taxon>
        <taxon>Culicidae</taxon>
        <taxon>Culicinae</taxon>
        <taxon>Culicini</taxon>
        <taxon>Culex</taxon>
        <taxon>Culex</taxon>
    </lineage>
</organism>
<dbReference type="EnsemblMetazoa" id="CPIJ019626-RA">
    <property type="protein sequence ID" value="CPIJ019626-PA"/>
    <property type="gene ID" value="CPIJ019626"/>
</dbReference>
<evidence type="ECO:0000313" key="1">
    <source>
        <dbReference type="EMBL" id="EDS30518.1"/>
    </source>
</evidence>
<evidence type="ECO:0000313" key="2">
    <source>
        <dbReference type="EnsemblMetazoa" id="CPIJ019626-PA"/>
    </source>
</evidence>
<reference evidence="1" key="1">
    <citation type="submission" date="2007-03" db="EMBL/GenBank/DDBJ databases">
        <title>Annotation of Culex pipiens quinquefasciatus.</title>
        <authorList>
            <consortium name="The Broad Institute Genome Sequencing Platform"/>
            <person name="Atkinson P.W."/>
            <person name="Hemingway J."/>
            <person name="Christensen B.M."/>
            <person name="Higgs S."/>
            <person name="Kodira C."/>
            <person name="Hannick L."/>
            <person name="Megy K."/>
            <person name="O'Leary S."/>
            <person name="Pearson M."/>
            <person name="Haas B.J."/>
            <person name="Mauceli E."/>
            <person name="Wortman J.R."/>
            <person name="Lee N.H."/>
            <person name="Guigo R."/>
            <person name="Stanke M."/>
            <person name="Alvarado L."/>
            <person name="Amedeo P."/>
            <person name="Antoine C.H."/>
            <person name="Arensburger P."/>
            <person name="Bidwell S.L."/>
            <person name="Crawford M."/>
            <person name="Camaro F."/>
            <person name="Devon K."/>
            <person name="Engels R."/>
            <person name="Hammond M."/>
            <person name="Howarth C."/>
            <person name="Koehrsen M."/>
            <person name="Lawson D."/>
            <person name="Montgomery P."/>
            <person name="Nene V."/>
            <person name="Nusbaum C."/>
            <person name="Puiu D."/>
            <person name="Romero-Severson J."/>
            <person name="Severson D.W."/>
            <person name="Shumway M."/>
            <person name="Sisk P."/>
            <person name="Stolte C."/>
            <person name="Zeng Q."/>
            <person name="Eisenstadt E."/>
            <person name="Fraser-Liggett C."/>
            <person name="Strausberg R."/>
            <person name="Galagan J."/>
            <person name="Birren B."/>
            <person name="Collins F.H."/>
        </authorList>
    </citation>
    <scope>NUCLEOTIDE SEQUENCE [LARGE SCALE GENOMIC DNA]</scope>
    <source>
        <strain evidence="1">JHB</strain>
    </source>
</reference>
<dbReference type="HOGENOM" id="CLU_827051_0_0_1"/>
<dbReference type="Proteomes" id="UP000002320">
    <property type="component" value="Unassembled WGS sequence"/>
</dbReference>
<sequence length="336" mass="37227">MSSGQTWPLRNGSPVTGGHLGTLPNLQGTRLCDVSKFIKLKSIAIQSDANVRWPNLATPERVAGYRWPFGDTSEFARYGDAAWGVILIADHIWDGLIAQVVVEWGLIWLPSGARFSFAPAECQFKPSGFSRFDRRRGQAAPTDDKRNELTLSEILPPGGSHIKPFSDPTIKDEQSADLLSGPLNLRPSQMWSARRTIPRAAAPNPRLEHLPPLPPQLITTEKFASDGSLIRPTRMWPARRTIHREAAQDLRTGAGLDVFLTGHIRLDPASTQCKLFICRELIFSCCWLADYHTLLDGRIRESSCSLSGLPVRWSNPEYPDGLNWQSAGQIGNLGSK</sequence>
<protein>
    <submittedName>
        <fullName evidence="1 2">Uncharacterized protein</fullName>
    </submittedName>
</protein>
<dbReference type="KEGG" id="cqu:CpipJ_CPIJ019626"/>
<dbReference type="VEuPathDB" id="VectorBase:CPIJ019626"/>
<dbReference type="InParanoid" id="B0XJM0"/>
<gene>
    <name evidence="2" type="primary">6053826</name>
    <name evidence="1" type="ORF">CpipJ_CPIJ019626</name>
</gene>
<reference evidence="2" key="2">
    <citation type="submission" date="2020-05" db="UniProtKB">
        <authorList>
            <consortium name="EnsemblMetazoa"/>
        </authorList>
    </citation>
    <scope>IDENTIFICATION</scope>
    <source>
        <strain evidence="2">JHB</strain>
    </source>
</reference>
<dbReference type="AlphaFoldDB" id="B0XJM0"/>
<proteinExistence type="predicted"/>